<accession>A0A1M5YAA8</accession>
<sequence length="150" mass="16650">MGYRSGDFKIHPTQNEQIEAIVKCPEDNRSVINGTVINCKGRPVKDAVVKLFAVNNPCDPLSLCPITHTFTDEYGQFLFGPLCPGKVYLVKVWYNNVKVKPLILDTNKPSHYCLSGDCQQCPPCPKPCPPCPKPCPKNDDYGFPCGGYNE</sequence>
<protein>
    <submittedName>
        <fullName evidence="1">Uncharacterized protein</fullName>
    </submittedName>
</protein>
<dbReference type="RefSeq" id="WP_072832589.1">
    <property type="nucleotide sequence ID" value="NZ_FQXP01000012.1"/>
</dbReference>
<evidence type="ECO:0000313" key="1">
    <source>
        <dbReference type="EMBL" id="SHI08758.1"/>
    </source>
</evidence>
<keyword evidence="2" id="KW-1185">Reference proteome</keyword>
<dbReference type="AlphaFoldDB" id="A0A1M5YAA8"/>
<evidence type="ECO:0000313" key="2">
    <source>
        <dbReference type="Proteomes" id="UP000184526"/>
    </source>
</evidence>
<organism evidence="1 2">
    <name type="scientific">Clostridium collagenovorans DSM 3089</name>
    <dbReference type="NCBI Taxonomy" id="1121306"/>
    <lineage>
        <taxon>Bacteria</taxon>
        <taxon>Bacillati</taxon>
        <taxon>Bacillota</taxon>
        <taxon>Clostridia</taxon>
        <taxon>Eubacteriales</taxon>
        <taxon>Clostridiaceae</taxon>
        <taxon>Clostridium</taxon>
    </lineage>
</organism>
<gene>
    <name evidence="1" type="ORF">SAMN02745196_02767</name>
</gene>
<name>A0A1M5YAA8_9CLOT</name>
<dbReference type="OrthoDB" id="1807736at2"/>
<proteinExistence type="predicted"/>
<reference evidence="1 2" key="1">
    <citation type="submission" date="2016-11" db="EMBL/GenBank/DDBJ databases">
        <authorList>
            <person name="Jaros S."/>
            <person name="Januszkiewicz K."/>
            <person name="Wedrychowicz H."/>
        </authorList>
    </citation>
    <scope>NUCLEOTIDE SEQUENCE [LARGE SCALE GENOMIC DNA]</scope>
    <source>
        <strain evidence="1 2">DSM 3089</strain>
    </source>
</reference>
<dbReference type="Proteomes" id="UP000184526">
    <property type="component" value="Unassembled WGS sequence"/>
</dbReference>
<dbReference type="EMBL" id="FQXP01000012">
    <property type="protein sequence ID" value="SHI08758.1"/>
    <property type="molecule type" value="Genomic_DNA"/>
</dbReference>
<dbReference type="InterPro" id="IPR008969">
    <property type="entry name" value="CarboxyPept-like_regulatory"/>
</dbReference>
<dbReference type="SUPFAM" id="SSF49464">
    <property type="entry name" value="Carboxypeptidase regulatory domain-like"/>
    <property type="match status" value="1"/>
</dbReference>